<dbReference type="InterPro" id="IPR036388">
    <property type="entry name" value="WH-like_DNA-bd_sf"/>
</dbReference>
<dbReference type="InterPro" id="IPR000835">
    <property type="entry name" value="HTH_MarR-typ"/>
</dbReference>
<dbReference type="GO" id="GO:0003677">
    <property type="term" value="F:DNA binding"/>
    <property type="evidence" value="ECO:0007669"/>
    <property type="project" value="UniProtKB-KW"/>
</dbReference>
<keyword evidence="2" id="KW-0238">DNA-binding</keyword>
<name>A0A7X0RI13_9ACTN</name>
<dbReference type="InterPro" id="IPR023187">
    <property type="entry name" value="Tscrpt_reg_MarR-type_CS"/>
</dbReference>
<dbReference type="PANTHER" id="PTHR39515">
    <property type="entry name" value="CONSERVED PROTEIN"/>
    <property type="match status" value="1"/>
</dbReference>
<feature type="domain" description="HTH marR-type" evidence="4">
    <location>
        <begin position="17"/>
        <end position="150"/>
    </location>
</feature>
<dbReference type="Proteomes" id="UP000523955">
    <property type="component" value="Unassembled WGS sequence"/>
</dbReference>
<dbReference type="InterPro" id="IPR052526">
    <property type="entry name" value="HTH-type_Bedaq_tolerance"/>
</dbReference>
<comment type="caution">
    <text evidence="5">The sequence shown here is derived from an EMBL/GenBank/DDBJ whole genome shotgun (WGS) entry which is preliminary data.</text>
</comment>
<gene>
    <name evidence="5" type="ORF">H5V45_15335</name>
</gene>
<dbReference type="Pfam" id="PF12802">
    <property type="entry name" value="MarR_2"/>
    <property type="match status" value="1"/>
</dbReference>
<keyword evidence="3" id="KW-0804">Transcription</keyword>
<dbReference type="SMART" id="SM00347">
    <property type="entry name" value="HTH_MARR"/>
    <property type="match status" value="1"/>
</dbReference>
<evidence type="ECO:0000259" key="4">
    <source>
        <dbReference type="PROSITE" id="PS50995"/>
    </source>
</evidence>
<reference evidence="5 6" key="1">
    <citation type="submission" date="2020-08" db="EMBL/GenBank/DDBJ databases">
        <authorList>
            <person name="Seo M.-J."/>
        </authorList>
    </citation>
    <scope>NUCLEOTIDE SEQUENCE [LARGE SCALE GENOMIC DNA]</scope>
    <source>
        <strain evidence="5 6">KIGAM211</strain>
    </source>
</reference>
<sequence length="155" mass="17145">MSYANDMPTVERVARTDAGLASELRLSVMRLRRRLAAERHPDNELSLGAMAVLGALYRAGDLSIGELAARERVQPPSMTRTVNCLEDGGYVARKPHDTDGRQVLVTLTDSGRTTLLADRARRDAWLALRLRDLTPEERAVLRQAAPILEALAQKD</sequence>
<keyword evidence="6" id="KW-1185">Reference proteome</keyword>
<accession>A0A7X0RI13</accession>
<evidence type="ECO:0000256" key="1">
    <source>
        <dbReference type="ARBA" id="ARBA00023015"/>
    </source>
</evidence>
<dbReference type="GO" id="GO:0003700">
    <property type="term" value="F:DNA-binding transcription factor activity"/>
    <property type="evidence" value="ECO:0007669"/>
    <property type="project" value="InterPro"/>
</dbReference>
<dbReference type="PANTHER" id="PTHR39515:SF2">
    <property type="entry name" value="HTH-TYPE TRANSCRIPTIONAL REGULATOR RV0880"/>
    <property type="match status" value="1"/>
</dbReference>
<dbReference type="Gene3D" id="1.10.287.100">
    <property type="match status" value="1"/>
</dbReference>
<dbReference type="PROSITE" id="PS01117">
    <property type="entry name" value="HTH_MARR_1"/>
    <property type="match status" value="1"/>
</dbReference>
<protein>
    <submittedName>
        <fullName evidence="5">MarR family transcriptional regulator</fullName>
    </submittedName>
</protein>
<dbReference type="PROSITE" id="PS50995">
    <property type="entry name" value="HTH_MARR_2"/>
    <property type="match status" value="1"/>
</dbReference>
<dbReference type="EMBL" id="JACKXE010000001">
    <property type="protein sequence ID" value="MBB6628698.1"/>
    <property type="molecule type" value="Genomic_DNA"/>
</dbReference>
<evidence type="ECO:0000256" key="2">
    <source>
        <dbReference type="ARBA" id="ARBA00023125"/>
    </source>
</evidence>
<evidence type="ECO:0000313" key="5">
    <source>
        <dbReference type="EMBL" id="MBB6628698.1"/>
    </source>
</evidence>
<dbReference type="InterPro" id="IPR036390">
    <property type="entry name" value="WH_DNA-bd_sf"/>
</dbReference>
<dbReference type="Gene3D" id="1.10.10.10">
    <property type="entry name" value="Winged helix-like DNA-binding domain superfamily/Winged helix DNA-binding domain"/>
    <property type="match status" value="1"/>
</dbReference>
<dbReference type="SUPFAM" id="SSF46785">
    <property type="entry name" value="Winged helix' DNA-binding domain"/>
    <property type="match status" value="1"/>
</dbReference>
<dbReference type="AlphaFoldDB" id="A0A7X0RI13"/>
<keyword evidence="1" id="KW-0805">Transcription regulation</keyword>
<proteinExistence type="predicted"/>
<organism evidence="5 6">
    <name type="scientific">Nocardioides luti</name>
    <dbReference type="NCBI Taxonomy" id="2761101"/>
    <lineage>
        <taxon>Bacteria</taxon>
        <taxon>Bacillati</taxon>
        <taxon>Actinomycetota</taxon>
        <taxon>Actinomycetes</taxon>
        <taxon>Propionibacteriales</taxon>
        <taxon>Nocardioidaceae</taxon>
        <taxon>Nocardioides</taxon>
    </lineage>
</organism>
<evidence type="ECO:0000313" key="6">
    <source>
        <dbReference type="Proteomes" id="UP000523955"/>
    </source>
</evidence>
<evidence type="ECO:0000256" key="3">
    <source>
        <dbReference type="ARBA" id="ARBA00023163"/>
    </source>
</evidence>